<evidence type="ECO:0000256" key="1">
    <source>
        <dbReference type="SAM" id="MobiDB-lite"/>
    </source>
</evidence>
<feature type="compositionally biased region" description="Polar residues" evidence="1">
    <location>
        <begin position="1"/>
        <end position="11"/>
    </location>
</feature>
<feature type="compositionally biased region" description="Basic and acidic residues" evidence="1">
    <location>
        <begin position="12"/>
        <end position="41"/>
    </location>
</feature>
<proteinExistence type="predicted"/>
<sequence length="72" mass="7771">MISKRSSTESSDLNRGHGTDVRRQEGVSRDGDIDAGTRRDATANGVDDDAVERGIATRYVVPNGVDRPQQDA</sequence>
<reference evidence="2 3" key="1">
    <citation type="submission" date="2024-09" db="EMBL/GenBank/DDBJ databases">
        <authorList>
            <person name="Sun Q."/>
            <person name="Mori K."/>
        </authorList>
    </citation>
    <scope>NUCLEOTIDE SEQUENCE [LARGE SCALE GENOMIC DNA]</scope>
    <source>
        <strain evidence="2 3">KCTC 23076</strain>
    </source>
</reference>
<dbReference type="Proteomes" id="UP001589896">
    <property type="component" value="Unassembled WGS sequence"/>
</dbReference>
<protein>
    <submittedName>
        <fullName evidence="2">Uncharacterized protein</fullName>
    </submittedName>
</protein>
<evidence type="ECO:0000313" key="3">
    <source>
        <dbReference type="Proteomes" id="UP001589896"/>
    </source>
</evidence>
<evidence type="ECO:0000313" key="2">
    <source>
        <dbReference type="EMBL" id="MFC0679696.1"/>
    </source>
</evidence>
<comment type="caution">
    <text evidence="2">The sequence shown here is derived from an EMBL/GenBank/DDBJ whole genome shotgun (WGS) entry which is preliminary data.</text>
</comment>
<organism evidence="2 3">
    <name type="scientific">Lysobacter korlensis</name>
    <dbReference type="NCBI Taxonomy" id="553636"/>
    <lineage>
        <taxon>Bacteria</taxon>
        <taxon>Pseudomonadati</taxon>
        <taxon>Pseudomonadota</taxon>
        <taxon>Gammaproteobacteria</taxon>
        <taxon>Lysobacterales</taxon>
        <taxon>Lysobacteraceae</taxon>
        <taxon>Lysobacter</taxon>
    </lineage>
</organism>
<dbReference type="EMBL" id="JBHLTG010000004">
    <property type="protein sequence ID" value="MFC0679696.1"/>
    <property type="molecule type" value="Genomic_DNA"/>
</dbReference>
<gene>
    <name evidence="2" type="ORF">ACFFGH_17800</name>
</gene>
<dbReference type="RefSeq" id="WP_386670707.1">
    <property type="nucleotide sequence ID" value="NZ_JBHLTG010000004.1"/>
</dbReference>
<accession>A0ABV6RSC5</accession>
<name>A0ABV6RSC5_9GAMM</name>
<keyword evidence="3" id="KW-1185">Reference proteome</keyword>
<feature type="region of interest" description="Disordered" evidence="1">
    <location>
        <begin position="1"/>
        <end position="72"/>
    </location>
</feature>